<dbReference type="Proteomes" id="UP000036243">
    <property type="component" value="Unassembled WGS sequence"/>
</dbReference>
<sequence length="68" mass="8132">MCYLLVGMLFIMDEIQLNLKESSNSQSFFLTNLHMEDLFIFIMNFELYPLKEARYSYEIGGKGYIRDF</sequence>
<evidence type="ECO:0000313" key="1">
    <source>
        <dbReference type="EMBL" id="KMP12920.1"/>
    </source>
</evidence>
<protein>
    <submittedName>
        <fullName evidence="1">Uncharacterized protein</fullName>
    </submittedName>
</protein>
<name>A0A9X0G289_BACCE</name>
<dbReference type="AlphaFoldDB" id="A0A9X0G289"/>
<proteinExistence type="predicted"/>
<accession>A0A9X0G289</accession>
<gene>
    <name evidence="1" type="ORF">TQ94_29095</name>
</gene>
<reference evidence="1 2" key="1">
    <citation type="submission" date="2015-02" db="EMBL/GenBank/DDBJ databases">
        <title>Evolution of B. cereus sensu lato: Distribution, horizontal transfer and duplication of chromosomal virulence genes.</title>
        <authorList>
            <person name="Boehm M.-E."/>
            <person name="Huptas C."/>
            <person name="Krey V.M."/>
            <person name="Scherer S."/>
        </authorList>
    </citation>
    <scope>NUCLEOTIDE SEQUENCE [LARGE SCALE GENOMIC DNA]</scope>
    <source>
        <strain evidence="1 2">#17</strain>
    </source>
</reference>
<evidence type="ECO:0000313" key="2">
    <source>
        <dbReference type="Proteomes" id="UP000036243"/>
    </source>
</evidence>
<comment type="caution">
    <text evidence="1">The sequence shown here is derived from an EMBL/GenBank/DDBJ whole genome shotgun (WGS) entry which is preliminary data.</text>
</comment>
<organism evidence="1 2">
    <name type="scientific">Bacillus cereus</name>
    <dbReference type="NCBI Taxonomy" id="1396"/>
    <lineage>
        <taxon>Bacteria</taxon>
        <taxon>Bacillati</taxon>
        <taxon>Bacillota</taxon>
        <taxon>Bacilli</taxon>
        <taxon>Bacillales</taxon>
        <taxon>Bacillaceae</taxon>
        <taxon>Bacillus</taxon>
        <taxon>Bacillus cereus group</taxon>
    </lineage>
</organism>
<dbReference type="EMBL" id="JYFW01000044">
    <property type="protein sequence ID" value="KMP12920.1"/>
    <property type="molecule type" value="Genomic_DNA"/>
</dbReference>